<dbReference type="GO" id="GO:0003700">
    <property type="term" value="F:DNA-binding transcription factor activity"/>
    <property type="evidence" value="ECO:0007669"/>
    <property type="project" value="InterPro"/>
</dbReference>
<protein>
    <recommendedName>
        <fullName evidence="2">HTH marR-type domain-containing protein</fullName>
    </recommendedName>
</protein>
<evidence type="ECO:0000256" key="1">
    <source>
        <dbReference type="SAM" id="MobiDB-lite"/>
    </source>
</evidence>
<sequence length="156" mass="16963">MTGAPLVHNPAIWEHLPNARLRSTARDVFDILTARQCPGGAVRITQAELSERLGISQAAVSRAVGELKDVGILEGRTRRGALRIHPLLAGYESEAHMINSISDPDTYLWPLRYESGVRPPRRSDPRAGTMFDPDPDPDGGEDAPLPEALPTLRLAG</sequence>
<evidence type="ECO:0000259" key="2">
    <source>
        <dbReference type="Pfam" id="PF12802"/>
    </source>
</evidence>
<dbReference type="AlphaFoldDB" id="A0A0M9X6M3"/>
<dbReference type="SUPFAM" id="SSF46785">
    <property type="entry name" value="Winged helix' DNA-binding domain"/>
    <property type="match status" value="1"/>
</dbReference>
<dbReference type="Proteomes" id="UP000037773">
    <property type="component" value="Unassembled WGS sequence"/>
</dbReference>
<dbReference type="PRINTS" id="PR00033">
    <property type="entry name" value="HTHASNC"/>
</dbReference>
<dbReference type="PATRIC" id="fig|36816.3.peg.6116"/>
<dbReference type="GO" id="GO:0043565">
    <property type="term" value="F:sequence-specific DNA binding"/>
    <property type="evidence" value="ECO:0007669"/>
    <property type="project" value="InterPro"/>
</dbReference>
<organism evidence="3 4">
    <name type="scientific">Streptomyces caelestis</name>
    <dbReference type="NCBI Taxonomy" id="36816"/>
    <lineage>
        <taxon>Bacteria</taxon>
        <taxon>Bacillati</taxon>
        <taxon>Actinomycetota</taxon>
        <taxon>Actinomycetes</taxon>
        <taxon>Kitasatosporales</taxon>
        <taxon>Streptomycetaceae</taxon>
        <taxon>Streptomyces</taxon>
    </lineage>
</organism>
<dbReference type="InterPro" id="IPR036388">
    <property type="entry name" value="WH-like_DNA-bd_sf"/>
</dbReference>
<dbReference type="EMBL" id="LGCN01000224">
    <property type="protein sequence ID" value="KOT33289.1"/>
    <property type="molecule type" value="Genomic_DNA"/>
</dbReference>
<dbReference type="Gene3D" id="1.10.10.10">
    <property type="entry name" value="Winged helix-like DNA-binding domain superfamily/Winged helix DNA-binding domain"/>
    <property type="match status" value="1"/>
</dbReference>
<dbReference type="InterPro" id="IPR036390">
    <property type="entry name" value="WH_DNA-bd_sf"/>
</dbReference>
<reference evidence="3 4" key="1">
    <citation type="submission" date="2015-07" db="EMBL/GenBank/DDBJ databases">
        <authorList>
            <person name="Noorani M."/>
        </authorList>
    </citation>
    <scope>NUCLEOTIDE SEQUENCE [LARGE SCALE GENOMIC DNA]</scope>
    <source>
        <strain evidence="3 4">NRRL B-24567</strain>
    </source>
</reference>
<dbReference type="InterPro" id="IPR000485">
    <property type="entry name" value="AsnC-type_HTH_dom"/>
</dbReference>
<evidence type="ECO:0000313" key="3">
    <source>
        <dbReference type="EMBL" id="KOT33289.1"/>
    </source>
</evidence>
<name>A0A0M9X6M3_9ACTN</name>
<dbReference type="RefSeq" id="WP_030831004.1">
    <property type="nucleotide sequence ID" value="NZ_JBFBKA010000017.1"/>
</dbReference>
<comment type="caution">
    <text evidence="3">The sequence shown here is derived from an EMBL/GenBank/DDBJ whole genome shotgun (WGS) entry which is preliminary data.</text>
</comment>
<evidence type="ECO:0000313" key="4">
    <source>
        <dbReference type="Proteomes" id="UP000037773"/>
    </source>
</evidence>
<gene>
    <name evidence="3" type="ORF">ADK41_28260</name>
</gene>
<dbReference type="InterPro" id="IPR000835">
    <property type="entry name" value="HTH_MarR-typ"/>
</dbReference>
<proteinExistence type="predicted"/>
<dbReference type="OrthoDB" id="4289573at2"/>
<feature type="region of interest" description="Disordered" evidence="1">
    <location>
        <begin position="117"/>
        <end position="156"/>
    </location>
</feature>
<feature type="domain" description="HTH marR-type" evidence="2">
    <location>
        <begin position="41"/>
        <end position="77"/>
    </location>
</feature>
<dbReference type="Pfam" id="PF12802">
    <property type="entry name" value="MarR_2"/>
    <property type="match status" value="1"/>
</dbReference>
<accession>A0A0M9X6M3</accession>
<keyword evidence="4" id="KW-1185">Reference proteome</keyword>